<gene>
    <name evidence="3" type="ORF">Ahy_A07g034730</name>
</gene>
<keyword evidence="4" id="KW-1185">Reference proteome</keyword>
<evidence type="ECO:0000256" key="1">
    <source>
        <dbReference type="SAM" id="MobiDB-lite"/>
    </source>
</evidence>
<evidence type="ECO:0000313" key="4">
    <source>
        <dbReference type="Proteomes" id="UP000289738"/>
    </source>
</evidence>
<evidence type="ECO:0000313" key="3">
    <source>
        <dbReference type="EMBL" id="RYR48672.1"/>
    </source>
</evidence>
<dbReference type="AlphaFoldDB" id="A0A445CCJ8"/>
<organism evidence="3 4">
    <name type="scientific">Arachis hypogaea</name>
    <name type="common">Peanut</name>
    <dbReference type="NCBI Taxonomy" id="3818"/>
    <lineage>
        <taxon>Eukaryota</taxon>
        <taxon>Viridiplantae</taxon>
        <taxon>Streptophyta</taxon>
        <taxon>Embryophyta</taxon>
        <taxon>Tracheophyta</taxon>
        <taxon>Spermatophyta</taxon>
        <taxon>Magnoliopsida</taxon>
        <taxon>eudicotyledons</taxon>
        <taxon>Gunneridae</taxon>
        <taxon>Pentapetalae</taxon>
        <taxon>rosids</taxon>
        <taxon>fabids</taxon>
        <taxon>Fabales</taxon>
        <taxon>Fabaceae</taxon>
        <taxon>Papilionoideae</taxon>
        <taxon>50 kb inversion clade</taxon>
        <taxon>dalbergioids sensu lato</taxon>
        <taxon>Dalbergieae</taxon>
        <taxon>Pterocarpus clade</taxon>
        <taxon>Arachis</taxon>
    </lineage>
</organism>
<dbReference type="PANTHER" id="PTHR47718">
    <property type="entry name" value="OS01G0519700 PROTEIN"/>
    <property type="match status" value="1"/>
</dbReference>
<comment type="caution">
    <text evidence="3">The sequence shown here is derived from an EMBL/GenBank/DDBJ whole genome shotgun (WGS) entry which is preliminary data.</text>
</comment>
<accession>A0A445CCJ8</accession>
<feature type="compositionally biased region" description="Basic and acidic residues" evidence="1">
    <location>
        <begin position="1"/>
        <end position="23"/>
    </location>
</feature>
<dbReference type="InterPro" id="IPR004330">
    <property type="entry name" value="FAR1_DNA_bnd_dom"/>
</dbReference>
<dbReference type="EMBL" id="SDMP01000007">
    <property type="protein sequence ID" value="RYR48672.1"/>
    <property type="molecule type" value="Genomic_DNA"/>
</dbReference>
<dbReference type="Pfam" id="PF03101">
    <property type="entry name" value="FAR1"/>
    <property type="match status" value="1"/>
</dbReference>
<dbReference type="Proteomes" id="UP000289738">
    <property type="component" value="Chromosome A07"/>
</dbReference>
<evidence type="ECO:0000259" key="2">
    <source>
        <dbReference type="Pfam" id="PF03101"/>
    </source>
</evidence>
<reference evidence="3 4" key="1">
    <citation type="submission" date="2019-01" db="EMBL/GenBank/DDBJ databases">
        <title>Sequencing of cultivated peanut Arachis hypogaea provides insights into genome evolution and oil improvement.</title>
        <authorList>
            <person name="Chen X."/>
        </authorList>
    </citation>
    <scope>NUCLEOTIDE SEQUENCE [LARGE SCALE GENOMIC DNA]</scope>
    <source>
        <strain evidence="4">cv. Fuhuasheng</strain>
        <tissue evidence="3">Leaves</tissue>
    </source>
</reference>
<proteinExistence type="predicted"/>
<name>A0A445CCJ8_ARAHY</name>
<sequence>MEIEAKEYFGDHESKDDGRKDGFESDEGGGPDDVLRMEFNTPDEAKSFYNKYSRLKGFATRQGRKLTNSAGDIVRYTFVCTRQGYREKKWLEMANQKREHKIVTRCGCLAEMRIKKRWEWQMVHVSHNHELTSGKFIDYLRSHRRISDVEIVQMTSMREVGINIPKIYEFFAAQIGGFNFVTFTKQDMYNEVRRQRGMQKGDVSAVIRYLEVEWVKDFYRKKTAWATTYIRGRFFAGIRTTSRCESLHAKLGRFVESRYVVLEFVTNFQRCVNFLRENENVLEFRSWYRTLVLQTEFVELGKDGRTKYTWEMFWRFVKLLKGAFEFTYVDAIKMLTAKIMVEQVMELSVEVRDNGGGGADGSNQLAR</sequence>
<protein>
    <recommendedName>
        <fullName evidence="2">FAR1 domain-containing protein</fullName>
    </recommendedName>
</protein>
<feature type="domain" description="FAR1" evidence="2">
    <location>
        <begin position="47"/>
        <end position="132"/>
    </location>
</feature>
<feature type="region of interest" description="Disordered" evidence="1">
    <location>
        <begin position="1"/>
        <end position="35"/>
    </location>
</feature>